<feature type="compositionally biased region" description="Basic residues" evidence="9">
    <location>
        <begin position="1405"/>
        <end position="1421"/>
    </location>
</feature>
<dbReference type="PROSITE" id="PS50157">
    <property type="entry name" value="ZINC_FINGER_C2H2_2"/>
    <property type="match status" value="2"/>
</dbReference>
<feature type="compositionally biased region" description="Basic and acidic residues" evidence="9">
    <location>
        <begin position="323"/>
        <end position="333"/>
    </location>
</feature>
<feature type="region of interest" description="Disordered" evidence="9">
    <location>
        <begin position="463"/>
        <end position="482"/>
    </location>
</feature>
<evidence type="ECO:0000256" key="2">
    <source>
        <dbReference type="ARBA" id="ARBA00022723"/>
    </source>
</evidence>
<feature type="domain" description="C2H2-type" evidence="10">
    <location>
        <begin position="1121"/>
        <end position="1148"/>
    </location>
</feature>
<evidence type="ECO:0000256" key="5">
    <source>
        <dbReference type="ARBA" id="ARBA00023015"/>
    </source>
</evidence>
<keyword evidence="8" id="KW-0863">Zinc-finger</keyword>
<feature type="region of interest" description="Disordered" evidence="9">
    <location>
        <begin position="1340"/>
        <end position="1443"/>
    </location>
</feature>
<dbReference type="EMBL" id="OD001361">
    <property type="protein sequence ID" value="CAD7401610.1"/>
    <property type="molecule type" value="Genomic_DNA"/>
</dbReference>
<dbReference type="SUPFAM" id="SSF57667">
    <property type="entry name" value="beta-beta-alpha zinc fingers"/>
    <property type="match status" value="1"/>
</dbReference>
<feature type="compositionally biased region" description="Basic and acidic residues" evidence="9">
    <location>
        <begin position="297"/>
        <end position="307"/>
    </location>
</feature>
<accession>A0A7R9GYL9</accession>
<feature type="compositionally biased region" description="Polar residues" evidence="9">
    <location>
        <begin position="355"/>
        <end position="364"/>
    </location>
</feature>
<keyword evidence="7" id="KW-0539">Nucleus</keyword>
<feature type="compositionally biased region" description="Low complexity" evidence="9">
    <location>
        <begin position="1354"/>
        <end position="1400"/>
    </location>
</feature>
<feature type="region of interest" description="Disordered" evidence="9">
    <location>
        <begin position="1160"/>
        <end position="1200"/>
    </location>
</feature>
<dbReference type="PANTHER" id="PTHR24399">
    <property type="entry name" value="ZINC FINGER AND BTB DOMAIN-CONTAINING"/>
    <property type="match status" value="1"/>
</dbReference>
<evidence type="ECO:0000313" key="11">
    <source>
        <dbReference type="EMBL" id="CAD7401610.1"/>
    </source>
</evidence>
<feature type="compositionally biased region" description="Basic residues" evidence="9">
    <location>
        <begin position="1340"/>
        <end position="1352"/>
    </location>
</feature>
<evidence type="ECO:0000256" key="1">
    <source>
        <dbReference type="ARBA" id="ARBA00004123"/>
    </source>
</evidence>
<feature type="compositionally biased region" description="Acidic residues" evidence="9">
    <location>
        <begin position="1470"/>
        <end position="1481"/>
    </location>
</feature>
<dbReference type="Pfam" id="PF00096">
    <property type="entry name" value="zf-C2H2"/>
    <property type="match status" value="2"/>
</dbReference>
<keyword evidence="5" id="KW-0805">Transcription regulation</keyword>
<dbReference type="InterPro" id="IPR036236">
    <property type="entry name" value="Znf_C2H2_sf"/>
</dbReference>
<feature type="region of interest" description="Disordered" evidence="9">
    <location>
        <begin position="1594"/>
        <end position="1734"/>
    </location>
</feature>
<dbReference type="PANTHER" id="PTHR24399:SF23">
    <property type="entry name" value="C2H2-TYPE DOMAIN-CONTAINING PROTEIN"/>
    <property type="match status" value="1"/>
</dbReference>
<keyword evidence="2" id="KW-0479">Metal-binding</keyword>
<feature type="compositionally biased region" description="Polar residues" evidence="9">
    <location>
        <begin position="374"/>
        <end position="386"/>
    </location>
</feature>
<dbReference type="GO" id="GO:0008270">
    <property type="term" value="F:zinc ion binding"/>
    <property type="evidence" value="ECO:0007669"/>
    <property type="project" value="UniProtKB-KW"/>
</dbReference>
<feature type="compositionally biased region" description="Basic and acidic residues" evidence="9">
    <location>
        <begin position="466"/>
        <end position="475"/>
    </location>
</feature>
<dbReference type="InterPro" id="IPR013087">
    <property type="entry name" value="Znf_C2H2_type"/>
</dbReference>
<gene>
    <name evidence="11" type="ORF">TPSB3V08_LOCUS3182</name>
</gene>
<dbReference type="GO" id="GO:0000978">
    <property type="term" value="F:RNA polymerase II cis-regulatory region sequence-specific DNA binding"/>
    <property type="evidence" value="ECO:0007669"/>
    <property type="project" value="TreeGrafter"/>
</dbReference>
<reference evidence="11" key="1">
    <citation type="submission" date="2020-11" db="EMBL/GenBank/DDBJ databases">
        <authorList>
            <person name="Tran Van P."/>
        </authorList>
    </citation>
    <scope>NUCLEOTIDE SEQUENCE</scope>
</reference>
<organism evidence="11">
    <name type="scientific">Timema poppense</name>
    <name type="common">Walking stick</name>
    <dbReference type="NCBI Taxonomy" id="170557"/>
    <lineage>
        <taxon>Eukaryota</taxon>
        <taxon>Metazoa</taxon>
        <taxon>Ecdysozoa</taxon>
        <taxon>Arthropoda</taxon>
        <taxon>Hexapoda</taxon>
        <taxon>Insecta</taxon>
        <taxon>Pterygota</taxon>
        <taxon>Neoptera</taxon>
        <taxon>Polyneoptera</taxon>
        <taxon>Phasmatodea</taxon>
        <taxon>Timematodea</taxon>
        <taxon>Timematoidea</taxon>
        <taxon>Timematidae</taxon>
        <taxon>Timema</taxon>
    </lineage>
</organism>
<dbReference type="PROSITE" id="PS00028">
    <property type="entry name" value="ZINC_FINGER_C2H2_1"/>
    <property type="match status" value="4"/>
</dbReference>
<feature type="compositionally biased region" description="Low complexity" evidence="9">
    <location>
        <begin position="1605"/>
        <end position="1623"/>
    </location>
</feature>
<keyword evidence="4" id="KW-0862">Zinc</keyword>
<dbReference type="SMART" id="SM00355">
    <property type="entry name" value="ZnF_C2H2"/>
    <property type="match status" value="9"/>
</dbReference>
<feature type="region of interest" description="Disordered" evidence="9">
    <location>
        <begin position="1456"/>
        <end position="1481"/>
    </location>
</feature>
<feature type="region of interest" description="Disordered" evidence="9">
    <location>
        <begin position="201"/>
        <end position="392"/>
    </location>
</feature>
<evidence type="ECO:0000256" key="4">
    <source>
        <dbReference type="ARBA" id="ARBA00022833"/>
    </source>
</evidence>
<evidence type="ECO:0000256" key="6">
    <source>
        <dbReference type="ARBA" id="ARBA00023163"/>
    </source>
</evidence>
<feature type="compositionally biased region" description="Basic and acidic residues" evidence="9">
    <location>
        <begin position="244"/>
        <end position="255"/>
    </location>
</feature>
<evidence type="ECO:0000256" key="8">
    <source>
        <dbReference type="PROSITE-ProRule" id="PRU00042"/>
    </source>
</evidence>
<dbReference type="Gene3D" id="3.30.160.60">
    <property type="entry name" value="Classic Zinc Finger"/>
    <property type="match status" value="1"/>
</dbReference>
<protein>
    <recommendedName>
        <fullName evidence="10">C2H2-type domain-containing protein</fullName>
    </recommendedName>
</protein>
<proteinExistence type="predicted"/>
<feature type="compositionally biased region" description="Basic and acidic residues" evidence="9">
    <location>
        <begin position="271"/>
        <end position="281"/>
    </location>
</feature>
<feature type="compositionally biased region" description="Basic and acidic residues" evidence="9">
    <location>
        <begin position="218"/>
        <end position="229"/>
    </location>
</feature>
<sequence>MVEYYDSSVEGVGGGFDFRRAVSVQCRPNGSPVCRYFEECKAWRMVVLLQVKSSFLAKDRNTHFLRTDNESVAGICNEKNVKIPSNEKCSLQNPTRVNGEVDPTVSSGKKDVAVEERAPGILCGNTIEDSNWEHCLISRPDTIIVSEVSVQEHSHKEENVITFFDNKKSNVFSEPGSENVCEKPFSETEITSKVTSAYNVTNAKEKETEECASGSNSPEHEHNSAEDKTTASPTEIYASGSNSPEHEHNSAEEKTTASPTEIYASGSNSPEHAHKSAEEKTTASPTEIYASGSNSPEHAHNSAEEKTTASPTEIYASGSNSPEHAHNSAEEKTTASLTEIYASGNIEDEIKPKKNSSLESVSLNDSKESEDNKNNITESTTPQQIENKYYSESSNSCVNSEEMEIKINIEKSCPDNVFMLTSERKVKQNILLKEKKSASKVEELCDEKDLEDTNSECSSEATNFQKQDHDTHISDLEPCTSSDERRYSHTATIYDLEPSTSSDEQKYSNMTDVETCRSSSANEQKYSHETYIPDAEPDEINNLDDTKIVAPLSENDKSKLLVYCEPLHDEEESMSSVESNICANDKGVDDGKQKNEDCLNYKVVKNENEIKGEEHVLSQQPAQQPLPKQNQSSLSDPSASTNFRITRKVYLCSACGTYYENWNLFLHMREVHNRHICLYCLSMFSQADKLATHLGNKHSLPESVFVSPEQFHAEFKGPCFLMCCKCEQMFSESNFHKHPCKDLPNGNWPTNLSGLKEMATVGTFSENQEKGILETDNLEIINEKLDLKFDNKQKSQENLSGAEEEKVEELSDNIQIAGEDTPLLELILEQSLDKMTTHDLLKESVKVSCISCVYCNHAKKIAVNAKQLSLHLLAEHRFSPVLYFDISEPVEVEGFVPKLKTAATELQNMFLNTDTYDSSNKDLSRPYDRTYECFHCHFLTTSHKELYLHNRKMHQKTILLCIMCKSNFYSYSELLCHLCPGIYLPDSNINFRCCLCAVDGLPSAFRLMVHLRKRHNACDVCLETTGDQQKLSNHVWKHKLHHLCYRCGIAYRNKPDITKHLFWKHGTESVLCKKCLQKKWPHVYHFCIPPNAFVCEECNVSFSKAVALKVHKRLHVGDIPYACEKCEERFISRSLLNKHMKKHEPKTKVVDVYDLPPLNLSSDSDDSDGDIDHMTSTQIKESRSEETTVPASNDKINDETPFADENQTIQVVDGVWDNFNTFQLNMEKKENKILPEEESESYTHLETLSFILLDHNYCGPAPTINQTSEETVKDKPENVVADKVDVLHLSTTEAQDKQEDDKKNMDVDHNYCFNNSTSLELNDDKEKIISVVEPTAIPSKKKVKTMKKKQKRASSSSSDSSSNSDSTSCSCGTNCSCSSSSSSSSGSSSSPSSDSNSSSSESRRKQAARREKRKERSRNKKKKEESNTTAAEPVPSNSTVIGVPNADYALQGNVTLAQEETELPIRESDLDTDETETDEDFYDQHPQKLANKLLAEKRNQLLLLAAVAPVNNGTMASSSSTLNVLEQGTTSKKKVKSKRRKKSQYQDSAPSKMVDNSLKLDIPSTYYDSQTTIYSENNTMQATTLVASPLNTLPPNLSARKSQVPFSPTSATTTTPTLTYHSTGSGSETDSKRLSRRRRVPKRFYGDSSDEDEDSTLQPKWVKLTPSPLPSSSVGSYKNPVPEPQPVSSASQLRSEEEDDSESEREDNKKSISESSLSDSDKDNNGSDVDSDMTNAKFQQGYSIHKAYHHKHMMLGERVKGVVWLHNPTKVSFCANKNRWITENVGGASYLTGLVEKSYVWKYQFSQEQSAKPLRIKLITRSQFEHRLPHHRETIGGGVSDASIFIVVVTNLESFLQCRATVNGYMVCWEAAPYIVVNMIRMVESRKNDKHKNIEKGNYEGRRA</sequence>
<feature type="compositionally biased region" description="Basic residues" evidence="9">
    <location>
        <begin position="1531"/>
        <end position="1543"/>
    </location>
</feature>
<keyword evidence="3" id="KW-0677">Repeat</keyword>
<feature type="domain" description="C2H2-type" evidence="10">
    <location>
        <begin position="1093"/>
        <end position="1120"/>
    </location>
</feature>
<feature type="compositionally biased region" description="Polar residues" evidence="9">
    <location>
        <begin position="1513"/>
        <end position="1530"/>
    </location>
</feature>
<name>A0A7R9GYL9_TIMPO</name>
<keyword evidence="6" id="KW-0804">Transcription</keyword>
<evidence type="ECO:0000256" key="9">
    <source>
        <dbReference type="SAM" id="MobiDB-lite"/>
    </source>
</evidence>
<feature type="region of interest" description="Disordered" evidence="9">
    <location>
        <begin position="614"/>
        <end position="639"/>
    </location>
</feature>
<dbReference type="GO" id="GO:0005654">
    <property type="term" value="C:nucleoplasm"/>
    <property type="evidence" value="ECO:0007669"/>
    <property type="project" value="TreeGrafter"/>
</dbReference>
<feature type="region of interest" description="Disordered" evidence="9">
    <location>
        <begin position="1513"/>
        <end position="1556"/>
    </location>
</feature>
<dbReference type="GO" id="GO:0001227">
    <property type="term" value="F:DNA-binding transcription repressor activity, RNA polymerase II-specific"/>
    <property type="evidence" value="ECO:0007669"/>
    <property type="project" value="TreeGrafter"/>
</dbReference>
<evidence type="ECO:0000256" key="7">
    <source>
        <dbReference type="ARBA" id="ARBA00023242"/>
    </source>
</evidence>
<feature type="compositionally biased region" description="Acidic residues" evidence="9">
    <location>
        <begin position="1696"/>
        <end position="1705"/>
    </location>
</feature>
<comment type="subcellular location">
    <subcellularLocation>
        <location evidence="1">Nucleus</location>
    </subcellularLocation>
</comment>
<feature type="compositionally biased region" description="Polar residues" evidence="9">
    <location>
        <begin position="617"/>
        <end position="639"/>
    </location>
</feature>
<evidence type="ECO:0000259" key="10">
    <source>
        <dbReference type="PROSITE" id="PS50157"/>
    </source>
</evidence>
<evidence type="ECO:0000256" key="3">
    <source>
        <dbReference type="ARBA" id="ARBA00022737"/>
    </source>
</evidence>